<protein>
    <submittedName>
        <fullName evidence="1">Uncharacterized protein</fullName>
    </submittedName>
</protein>
<reference evidence="1 2" key="1">
    <citation type="submission" date="2016-03" db="EMBL/GenBank/DDBJ databases">
        <title>Niastella vici sp. nov., isolated from farmland soil.</title>
        <authorList>
            <person name="Chen L."/>
            <person name="Wang D."/>
            <person name="Yang S."/>
            <person name="Wang G."/>
        </authorList>
    </citation>
    <scope>NUCLEOTIDE SEQUENCE [LARGE SCALE GENOMIC DNA]</scope>
    <source>
        <strain evidence="1 2">DJ57</strain>
    </source>
</reference>
<dbReference type="AlphaFoldDB" id="A0A1V9FH75"/>
<proteinExistence type="predicted"/>
<evidence type="ECO:0000313" key="2">
    <source>
        <dbReference type="Proteomes" id="UP000192796"/>
    </source>
</evidence>
<sequence length="100" mass="11123">MEYWVQVSLVPISCRVKGSGNPDNMKVKVYNQQPYAAEAGLGFFSRTGNHIFVDLACKYIVSANYSPEIGGLISYTGLKLQLNVGWMLHAGFSRLKKSDF</sequence>
<organism evidence="1 2">
    <name type="scientific">Niastella vici</name>
    <dbReference type="NCBI Taxonomy" id="1703345"/>
    <lineage>
        <taxon>Bacteria</taxon>
        <taxon>Pseudomonadati</taxon>
        <taxon>Bacteroidota</taxon>
        <taxon>Chitinophagia</taxon>
        <taxon>Chitinophagales</taxon>
        <taxon>Chitinophagaceae</taxon>
        <taxon>Niastella</taxon>
    </lineage>
</organism>
<evidence type="ECO:0000313" key="1">
    <source>
        <dbReference type="EMBL" id="OQP57715.1"/>
    </source>
</evidence>
<keyword evidence="2" id="KW-1185">Reference proteome</keyword>
<accession>A0A1V9FH75</accession>
<dbReference type="EMBL" id="LVYD01000113">
    <property type="protein sequence ID" value="OQP57715.1"/>
    <property type="molecule type" value="Genomic_DNA"/>
</dbReference>
<comment type="caution">
    <text evidence="1">The sequence shown here is derived from an EMBL/GenBank/DDBJ whole genome shotgun (WGS) entry which is preliminary data.</text>
</comment>
<gene>
    <name evidence="1" type="ORF">A3860_08780</name>
</gene>
<name>A0A1V9FH75_9BACT</name>
<dbReference type="Proteomes" id="UP000192796">
    <property type="component" value="Unassembled WGS sequence"/>
</dbReference>